<feature type="signal peptide" evidence="2">
    <location>
        <begin position="1"/>
        <end position="23"/>
    </location>
</feature>
<name>A0A6P6JXF5_CARAU</name>
<evidence type="ECO:0000313" key="3">
    <source>
        <dbReference type="Proteomes" id="UP000515129"/>
    </source>
</evidence>
<feature type="chain" id="PRO_5044649792" evidence="2">
    <location>
        <begin position="24"/>
        <end position="233"/>
    </location>
</feature>
<organism evidence="3 6">
    <name type="scientific">Carassius auratus</name>
    <name type="common">Goldfish</name>
    <dbReference type="NCBI Taxonomy" id="7957"/>
    <lineage>
        <taxon>Eukaryota</taxon>
        <taxon>Metazoa</taxon>
        <taxon>Chordata</taxon>
        <taxon>Craniata</taxon>
        <taxon>Vertebrata</taxon>
        <taxon>Euteleostomi</taxon>
        <taxon>Actinopterygii</taxon>
        <taxon>Neopterygii</taxon>
        <taxon>Teleostei</taxon>
        <taxon>Ostariophysi</taxon>
        <taxon>Cypriniformes</taxon>
        <taxon>Cyprinidae</taxon>
        <taxon>Cyprininae</taxon>
        <taxon>Carassius</taxon>
    </lineage>
</organism>
<feature type="transmembrane region" description="Helical" evidence="1">
    <location>
        <begin position="196"/>
        <end position="214"/>
    </location>
</feature>
<reference evidence="4 5" key="1">
    <citation type="submission" date="2025-04" db="UniProtKB">
        <authorList>
            <consortium name="RefSeq"/>
        </authorList>
    </citation>
    <scope>IDENTIFICATION</scope>
    <source>
        <strain evidence="4 5">Wakin</strain>
        <tissue evidence="4 5">Muscle</tissue>
    </source>
</reference>
<keyword evidence="1" id="KW-1133">Transmembrane helix</keyword>
<dbReference type="GeneID" id="113047206"/>
<dbReference type="AlphaFoldDB" id="A0A6P6JXF5"/>
<proteinExistence type="predicted"/>
<dbReference type="Proteomes" id="UP000515129">
    <property type="component" value="Chromosome 28"/>
</dbReference>
<dbReference type="OrthoDB" id="8941356at2759"/>
<keyword evidence="2" id="KW-0732">Signal</keyword>
<evidence type="ECO:0000256" key="1">
    <source>
        <dbReference type="SAM" id="Phobius"/>
    </source>
</evidence>
<gene>
    <name evidence="4 5 6" type="primary">LOC113047206</name>
</gene>
<evidence type="ECO:0000313" key="6">
    <source>
        <dbReference type="RefSeq" id="XP_026064325.1"/>
    </source>
</evidence>
<evidence type="ECO:0000313" key="4">
    <source>
        <dbReference type="RefSeq" id="XP_026064322.1"/>
    </source>
</evidence>
<evidence type="ECO:0000256" key="2">
    <source>
        <dbReference type="SAM" id="SignalP"/>
    </source>
</evidence>
<dbReference type="RefSeq" id="XP_026064324.1">
    <property type="nucleotide sequence ID" value="XM_026208539.1"/>
</dbReference>
<dbReference type="RefSeq" id="XP_026064325.1">
    <property type="nucleotide sequence ID" value="XM_026208540.1"/>
</dbReference>
<dbReference type="KEGG" id="caua:113047206"/>
<accession>A0A6P6JXF5</accession>
<keyword evidence="3" id="KW-1185">Reference proteome</keyword>
<keyword evidence="1" id="KW-0812">Transmembrane</keyword>
<protein>
    <submittedName>
        <fullName evidence="4 5">Uncharacterized protein LOC113047206 isoform X1</fullName>
    </submittedName>
</protein>
<keyword evidence="1" id="KW-0472">Membrane</keyword>
<dbReference type="RefSeq" id="XP_026064322.1">
    <property type="nucleotide sequence ID" value="XM_026208537.1"/>
</dbReference>
<evidence type="ECO:0000313" key="5">
    <source>
        <dbReference type="RefSeq" id="XP_026064324.1"/>
    </source>
</evidence>
<sequence>MSGKVWILITAVSLITHVYHVQSKCMDRDIKAHLDEWLLKEHVFLMKVFSPEMKEHALLSVINTLCSYWINNKGNNNLMVVKTFGMMLSDLDKKYEDFCANLNCTDAYTVRIIDTTTFGEMYRNSCNGSVSDLKCPSKSAPLTTISPTPESSITSLTTLVSPKITAPENVTADPPGHTKLINKDDDQWATIKTCSGLLVVSFLLNIVLLLKVFLMHRKLKTSREMTDLQLREN</sequence>